<protein>
    <recommendedName>
        <fullName evidence="2">[acyl-carrier-protein] S-malonyltransferase</fullName>
        <ecNumber evidence="2">2.3.1.39</ecNumber>
    </recommendedName>
</protein>
<dbReference type="SUPFAM" id="SSF55048">
    <property type="entry name" value="Probable ACP-binding domain of malonyl-CoA ACP transacylase"/>
    <property type="match status" value="1"/>
</dbReference>
<dbReference type="Gene3D" id="3.40.366.10">
    <property type="entry name" value="Malonyl-Coenzyme A Acyl Carrier Protein, domain 2"/>
    <property type="match status" value="1"/>
</dbReference>
<evidence type="ECO:0000256" key="5">
    <source>
        <dbReference type="ARBA" id="ARBA00048462"/>
    </source>
</evidence>
<sequence>MNKVALLFPGQGSQYVGMGKVLYESFPEARETFEEANNALGFDLKKLCFEGDMEELIKTENTQPAILTASMAAFRVYMKEIGIEPAYTAGHSLGEFSALCCAGAIKFTDAVKIVRQRGKFMQQAVAVGVGGMAAVSGVSQSTIDEECSNVSKNGKLIVVSNYNSPEQIVISGHLEAVEEAGAKLKASGARVIPLKVSAPFHSPLMQPAADLLKGELCKYSYFDLNYPVLSNVTALSYQGKESIVDNLTKQMVQPVRWQASMQYLQNEGVDLAIELGPQTVLRNLMKKNAPQIKTYSYDNDADIQAVKRKLLSDEQDISNGMEVITKCIAAAICTKNSNWDEQAYQKGVVEPYRKIKNLKEEILKENRQPSIEEVGQALDMLKSVLITKMVSKEKQIEYMDQILGETKVKEIFKNPEVG</sequence>
<dbReference type="STRING" id="1195236.CTER_1457"/>
<keyword evidence="8" id="KW-1185">Reference proteome</keyword>
<dbReference type="InterPro" id="IPR016036">
    <property type="entry name" value="Malonyl_transacylase_ACP-bd"/>
</dbReference>
<evidence type="ECO:0000259" key="6">
    <source>
        <dbReference type="SMART" id="SM00827"/>
    </source>
</evidence>
<dbReference type="InterPro" id="IPR016035">
    <property type="entry name" value="Acyl_Trfase/lysoPLipase"/>
</dbReference>
<dbReference type="InterPro" id="IPR004410">
    <property type="entry name" value="Malonyl_CoA-ACP_transAc_FabD"/>
</dbReference>
<dbReference type="NCBIfam" id="TIGR00128">
    <property type="entry name" value="fabD"/>
    <property type="match status" value="1"/>
</dbReference>
<proteinExistence type="inferred from homology"/>
<comment type="caution">
    <text evidence="7">The sequence shown here is derived from an EMBL/GenBank/DDBJ whole genome shotgun (WGS) entry which is preliminary data.</text>
</comment>
<keyword evidence="4 7" id="KW-0012">Acyltransferase</keyword>
<dbReference type="Gene3D" id="3.30.70.250">
    <property type="entry name" value="Malonyl-CoA ACP transacylase, ACP-binding"/>
    <property type="match status" value="1"/>
</dbReference>
<feature type="domain" description="Malonyl-CoA:ACP transacylase (MAT)" evidence="6">
    <location>
        <begin position="7"/>
        <end position="310"/>
    </location>
</feature>
<dbReference type="EC" id="2.3.1.39" evidence="2"/>
<keyword evidence="3 7" id="KW-0808">Transferase</keyword>
<dbReference type="GO" id="GO:0004314">
    <property type="term" value="F:[acyl-carrier-protein] S-malonyltransferase activity"/>
    <property type="evidence" value="ECO:0007669"/>
    <property type="project" value="UniProtKB-EC"/>
</dbReference>
<dbReference type="AlphaFoldDB" id="S0FQZ3"/>
<dbReference type="Pfam" id="PF00698">
    <property type="entry name" value="Acyl_transf_1"/>
    <property type="match status" value="1"/>
</dbReference>
<gene>
    <name evidence="7" type="ORF">CTER_1457</name>
</gene>
<evidence type="ECO:0000256" key="3">
    <source>
        <dbReference type="ARBA" id="ARBA00022679"/>
    </source>
</evidence>
<name>S0FQZ3_RUMCE</name>
<dbReference type="PANTHER" id="PTHR42681:SF1">
    <property type="entry name" value="MALONYL-COA-ACYL CARRIER PROTEIN TRANSACYLASE, MITOCHONDRIAL"/>
    <property type="match status" value="1"/>
</dbReference>
<reference evidence="7 8" key="1">
    <citation type="journal article" date="2013" name="Genome Announc.">
        <title>Draft Genome Sequence of the Cellulolytic, Mesophilic, Anaerobic Bacterium Clostridium termitidis Strain CT1112 (DSM 5398).</title>
        <authorList>
            <person name="Lal S."/>
            <person name="Ramachandran U."/>
            <person name="Zhang X."/>
            <person name="Munir R."/>
            <person name="Sparling R."/>
            <person name="Levin D.B."/>
        </authorList>
    </citation>
    <scope>NUCLEOTIDE SEQUENCE [LARGE SCALE GENOMIC DNA]</scope>
    <source>
        <strain evidence="7 8">CT1112</strain>
    </source>
</reference>
<dbReference type="eggNOG" id="COG0331">
    <property type="taxonomic scope" value="Bacteria"/>
</dbReference>
<evidence type="ECO:0000313" key="7">
    <source>
        <dbReference type="EMBL" id="EMS72791.1"/>
    </source>
</evidence>
<evidence type="ECO:0000313" key="8">
    <source>
        <dbReference type="Proteomes" id="UP000014155"/>
    </source>
</evidence>
<dbReference type="InterPro" id="IPR050858">
    <property type="entry name" value="Mal-CoA-ACP_Trans/PKS_FabD"/>
</dbReference>
<dbReference type="Proteomes" id="UP000014155">
    <property type="component" value="Unassembled WGS sequence"/>
</dbReference>
<comment type="catalytic activity">
    <reaction evidence="5">
        <text>holo-[ACP] + malonyl-CoA = malonyl-[ACP] + CoA</text>
        <dbReference type="Rhea" id="RHEA:41792"/>
        <dbReference type="Rhea" id="RHEA-COMP:9623"/>
        <dbReference type="Rhea" id="RHEA-COMP:9685"/>
        <dbReference type="ChEBI" id="CHEBI:57287"/>
        <dbReference type="ChEBI" id="CHEBI:57384"/>
        <dbReference type="ChEBI" id="CHEBI:64479"/>
        <dbReference type="ChEBI" id="CHEBI:78449"/>
        <dbReference type="EC" id="2.3.1.39"/>
    </reaction>
</comment>
<dbReference type="FunFam" id="3.30.70.250:FF:000001">
    <property type="entry name" value="Malonyl CoA-acyl carrier protein transacylase"/>
    <property type="match status" value="1"/>
</dbReference>
<dbReference type="EMBL" id="AORV01000026">
    <property type="protein sequence ID" value="EMS72791.1"/>
    <property type="molecule type" value="Genomic_DNA"/>
</dbReference>
<organism evidence="7 8">
    <name type="scientific">Ruminiclostridium cellobioparum subsp. termitidis CT1112</name>
    <dbReference type="NCBI Taxonomy" id="1195236"/>
    <lineage>
        <taxon>Bacteria</taxon>
        <taxon>Bacillati</taxon>
        <taxon>Bacillota</taxon>
        <taxon>Clostridia</taxon>
        <taxon>Eubacteriales</taxon>
        <taxon>Oscillospiraceae</taxon>
        <taxon>Ruminiclostridium</taxon>
    </lineage>
</organism>
<dbReference type="SUPFAM" id="SSF52151">
    <property type="entry name" value="FabD/lysophospholipase-like"/>
    <property type="match status" value="1"/>
</dbReference>
<dbReference type="GO" id="GO:0005829">
    <property type="term" value="C:cytosol"/>
    <property type="evidence" value="ECO:0007669"/>
    <property type="project" value="TreeGrafter"/>
</dbReference>
<evidence type="ECO:0000256" key="2">
    <source>
        <dbReference type="ARBA" id="ARBA00013258"/>
    </source>
</evidence>
<comment type="similarity">
    <text evidence="1">Belongs to the FabD family.</text>
</comment>
<dbReference type="GO" id="GO:0006633">
    <property type="term" value="P:fatty acid biosynthetic process"/>
    <property type="evidence" value="ECO:0007669"/>
    <property type="project" value="TreeGrafter"/>
</dbReference>
<evidence type="ECO:0000256" key="4">
    <source>
        <dbReference type="ARBA" id="ARBA00023315"/>
    </source>
</evidence>
<dbReference type="InterPro" id="IPR001227">
    <property type="entry name" value="Ac_transferase_dom_sf"/>
</dbReference>
<dbReference type="PATRIC" id="fig|1195236.3.peg.1780"/>
<dbReference type="SMART" id="SM00827">
    <property type="entry name" value="PKS_AT"/>
    <property type="match status" value="1"/>
</dbReference>
<dbReference type="InterPro" id="IPR014043">
    <property type="entry name" value="Acyl_transferase_dom"/>
</dbReference>
<evidence type="ECO:0000256" key="1">
    <source>
        <dbReference type="ARBA" id="ARBA00008217"/>
    </source>
</evidence>
<dbReference type="PANTHER" id="PTHR42681">
    <property type="entry name" value="MALONYL-COA-ACYL CARRIER PROTEIN TRANSACYLASE, MITOCHONDRIAL"/>
    <property type="match status" value="1"/>
</dbReference>
<dbReference type="RefSeq" id="WP_004625064.1">
    <property type="nucleotide sequence ID" value="NZ_AORV01000026.1"/>
</dbReference>
<accession>S0FQZ3</accession>